<dbReference type="VEuPathDB" id="FungiDB:MELLADRAFT_102972"/>
<accession>F4RA45</accession>
<dbReference type="AlphaFoldDB" id="F4RA45"/>
<evidence type="ECO:0000313" key="2">
    <source>
        <dbReference type="EMBL" id="EGG10847.1"/>
    </source>
</evidence>
<feature type="signal peptide" evidence="1">
    <location>
        <begin position="1"/>
        <end position="19"/>
    </location>
</feature>
<reference evidence="3" key="1">
    <citation type="journal article" date="2011" name="Proc. Natl. Acad. Sci. U.S.A.">
        <title>Obligate biotrophy features unraveled by the genomic analysis of rust fungi.</title>
        <authorList>
            <person name="Duplessis S."/>
            <person name="Cuomo C.A."/>
            <person name="Lin Y.-C."/>
            <person name="Aerts A."/>
            <person name="Tisserant E."/>
            <person name="Veneault-Fourrey C."/>
            <person name="Joly D.L."/>
            <person name="Hacquard S."/>
            <person name="Amselem J."/>
            <person name="Cantarel B.L."/>
            <person name="Chiu R."/>
            <person name="Coutinho P.M."/>
            <person name="Feau N."/>
            <person name="Field M."/>
            <person name="Frey P."/>
            <person name="Gelhaye E."/>
            <person name="Goldberg J."/>
            <person name="Grabherr M.G."/>
            <person name="Kodira C.D."/>
            <person name="Kohler A."/>
            <person name="Kuees U."/>
            <person name="Lindquist E.A."/>
            <person name="Lucas S.M."/>
            <person name="Mago R."/>
            <person name="Mauceli E."/>
            <person name="Morin E."/>
            <person name="Murat C."/>
            <person name="Pangilinan J.L."/>
            <person name="Park R."/>
            <person name="Pearson M."/>
            <person name="Quesneville H."/>
            <person name="Rouhier N."/>
            <person name="Sakthikumar S."/>
            <person name="Salamov A.A."/>
            <person name="Schmutz J."/>
            <person name="Selles B."/>
            <person name="Shapiro H."/>
            <person name="Tanguay P."/>
            <person name="Tuskan G.A."/>
            <person name="Henrissat B."/>
            <person name="Van de Peer Y."/>
            <person name="Rouze P."/>
            <person name="Ellis J.G."/>
            <person name="Dodds P.N."/>
            <person name="Schein J.E."/>
            <person name="Zhong S."/>
            <person name="Hamelin R.C."/>
            <person name="Grigoriev I.V."/>
            <person name="Szabo L.J."/>
            <person name="Martin F."/>
        </authorList>
    </citation>
    <scope>NUCLEOTIDE SEQUENCE [LARGE SCALE GENOMIC DNA]</scope>
    <source>
        <strain evidence="3">98AG31 / pathotype 3-4-7</strain>
    </source>
</reference>
<dbReference type="Proteomes" id="UP000001072">
    <property type="component" value="Unassembled WGS sequence"/>
</dbReference>
<evidence type="ECO:0000313" key="3">
    <source>
        <dbReference type="Proteomes" id="UP000001072"/>
    </source>
</evidence>
<protein>
    <recommendedName>
        <fullName evidence="4">Secreted protein</fullName>
    </recommendedName>
</protein>
<dbReference type="RefSeq" id="XP_007406316.1">
    <property type="nucleotide sequence ID" value="XM_007406254.1"/>
</dbReference>
<dbReference type="InParanoid" id="F4RA45"/>
<keyword evidence="3" id="KW-1185">Reference proteome</keyword>
<dbReference type="GeneID" id="18921829"/>
<proteinExistence type="predicted"/>
<organism evidence="3">
    <name type="scientific">Melampsora larici-populina (strain 98AG31 / pathotype 3-4-7)</name>
    <name type="common">Poplar leaf rust fungus</name>
    <dbReference type="NCBI Taxonomy" id="747676"/>
    <lineage>
        <taxon>Eukaryota</taxon>
        <taxon>Fungi</taxon>
        <taxon>Dikarya</taxon>
        <taxon>Basidiomycota</taxon>
        <taxon>Pucciniomycotina</taxon>
        <taxon>Pucciniomycetes</taxon>
        <taxon>Pucciniales</taxon>
        <taxon>Melampsoraceae</taxon>
        <taxon>Melampsora</taxon>
    </lineage>
</organism>
<feature type="chain" id="PRO_5003320687" description="Secreted protein" evidence="1">
    <location>
        <begin position="20"/>
        <end position="194"/>
    </location>
</feature>
<dbReference type="EMBL" id="GL883094">
    <property type="protein sequence ID" value="EGG10847.1"/>
    <property type="molecule type" value="Genomic_DNA"/>
</dbReference>
<dbReference type="KEGG" id="mlr:MELLADRAFT_102972"/>
<keyword evidence="1" id="KW-0732">Signal</keyword>
<gene>
    <name evidence="2" type="ORF">MELLADRAFT_102972</name>
</gene>
<evidence type="ECO:0008006" key="4">
    <source>
        <dbReference type="Google" id="ProtNLM"/>
    </source>
</evidence>
<dbReference type="HOGENOM" id="CLU_1402719_0_0_1"/>
<name>F4RA45_MELLP</name>
<evidence type="ECO:0000256" key="1">
    <source>
        <dbReference type="SAM" id="SignalP"/>
    </source>
</evidence>
<sequence length="194" mass="21227">MYVYLFVILSLDVFKLVEASLAKNIFQTPQKFGSFKMGQGIQTISAQPLKLSTPKGILGGPLRLRPAKQNPTANPIGKGRKKLLQAGWPGYMPQAEYRPQGVTGISPGISSGMDDQIPSLGMMKKLTSGRPQEDYISSLENGFSGFSRNSEFDDIPTLSRTSSGSSQEFYTPTLKLTPEGYKNFPDVKFFSSAD</sequence>